<dbReference type="Proteomes" id="UP000685013">
    <property type="component" value="Chromosome 19"/>
</dbReference>
<feature type="non-terminal residue" evidence="2">
    <location>
        <position position="1"/>
    </location>
</feature>
<gene>
    <name evidence="2" type="ORF">SDJN03_28324</name>
</gene>
<feature type="region of interest" description="Disordered" evidence="1">
    <location>
        <begin position="30"/>
        <end position="52"/>
    </location>
</feature>
<protein>
    <submittedName>
        <fullName evidence="2">Uncharacterized protein</fullName>
    </submittedName>
</protein>
<sequence length="114" mass="13246">MSGELVSEDEKSGSVNDCTGDEEVIMILNSHLQSHQRQHRRRRRNSDLRYRGSPFQPLCRRLDHPIPPYRAILRFIAAGRDRNPTGSSMTLRPSGWCLRSLQAEDDQIRYTHPF</sequence>
<evidence type="ECO:0000256" key="1">
    <source>
        <dbReference type="SAM" id="MobiDB-lite"/>
    </source>
</evidence>
<evidence type="ECO:0000313" key="3">
    <source>
        <dbReference type="Proteomes" id="UP000685013"/>
    </source>
</evidence>
<comment type="caution">
    <text evidence="2">The sequence shown here is derived from an EMBL/GenBank/DDBJ whole genome shotgun (WGS) entry which is preliminary data.</text>
</comment>
<proteinExistence type="predicted"/>
<dbReference type="EMBL" id="JAGKQH010000019">
    <property type="protein sequence ID" value="KAG6571596.1"/>
    <property type="molecule type" value="Genomic_DNA"/>
</dbReference>
<name>A0AAV6LWR0_9ROSI</name>
<reference evidence="2 3" key="1">
    <citation type="journal article" date="2021" name="Hortic Res">
        <title>The domestication of Cucurbita argyrosperma as revealed by the genome of its wild relative.</title>
        <authorList>
            <person name="Barrera-Redondo J."/>
            <person name="Sanchez-de la Vega G."/>
            <person name="Aguirre-Liguori J.A."/>
            <person name="Castellanos-Morales G."/>
            <person name="Gutierrez-Guerrero Y.T."/>
            <person name="Aguirre-Dugua X."/>
            <person name="Aguirre-Planter E."/>
            <person name="Tenaillon M.I."/>
            <person name="Lira-Saade R."/>
            <person name="Eguiarte L.E."/>
        </authorList>
    </citation>
    <scope>NUCLEOTIDE SEQUENCE [LARGE SCALE GENOMIC DNA]</scope>
    <source>
        <strain evidence="2">JBR-2021</strain>
    </source>
</reference>
<organism evidence="2 3">
    <name type="scientific">Cucurbita argyrosperma subsp. sororia</name>
    <dbReference type="NCBI Taxonomy" id="37648"/>
    <lineage>
        <taxon>Eukaryota</taxon>
        <taxon>Viridiplantae</taxon>
        <taxon>Streptophyta</taxon>
        <taxon>Embryophyta</taxon>
        <taxon>Tracheophyta</taxon>
        <taxon>Spermatophyta</taxon>
        <taxon>Magnoliopsida</taxon>
        <taxon>eudicotyledons</taxon>
        <taxon>Gunneridae</taxon>
        <taxon>Pentapetalae</taxon>
        <taxon>rosids</taxon>
        <taxon>fabids</taxon>
        <taxon>Cucurbitales</taxon>
        <taxon>Cucurbitaceae</taxon>
        <taxon>Cucurbiteae</taxon>
        <taxon>Cucurbita</taxon>
    </lineage>
</organism>
<accession>A0AAV6LWR0</accession>
<evidence type="ECO:0000313" key="2">
    <source>
        <dbReference type="EMBL" id="KAG6571596.1"/>
    </source>
</evidence>
<dbReference type="AlphaFoldDB" id="A0AAV6LWR0"/>
<feature type="compositionally biased region" description="Basic residues" evidence="1">
    <location>
        <begin position="34"/>
        <end position="44"/>
    </location>
</feature>
<keyword evidence="3" id="KW-1185">Reference proteome</keyword>